<organism evidence="1">
    <name type="scientific">Arion vulgaris</name>
    <dbReference type="NCBI Taxonomy" id="1028688"/>
    <lineage>
        <taxon>Eukaryota</taxon>
        <taxon>Metazoa</taxon>
        <taxon>Spiralia</taxon>
        <taxon>Lophotrochozoa</taxon>
        <taxon>Mollusca</taxon>
        <taxon>Gastropoda</taxon>
        <taxon>Heterobranchia</taxon>
        <taxon>Euthyneura</taxon>
        <taxon>Panpulmonata</taxon>
        <taxon>Eupulmonata</taxon>
        <taxon>Stylommatophora</taxon>
        <taxon>Helicina</taxon>
        <taxon>Arionoidea</taxon>
        <taxon>Arionidae</taxon>
        <taxon>Arion</taxon>
    </lineage>
</organism>
<evidence type="ECO:0000313" key="1">
    <source>
        <dbReference type="EMBL" id="CEK57608.1"/>
    </source>
</evidence>
<proteinExistence type="predicted"/>
<protein>
    <submittedName>
        <fullName evidence="1">Uncharacterized protein</fullName>
    </submittedName>
</protein>
<accession>A0A0B6YMY6</accession>
<name>A0A0B6YMY6_9EUPU</name>
<feature type="non-terminal residue" evidence="1">
    <location>
        <position position="1"/>
    </location>
</feature>
<sequence length="90" mass="10080">RATNTLASYTDKELKCLTDRFAAASNEFGMTISIKKTNTMYQDVSRVQSINIVNNTLEVGYTYIYLRFTKAATSPMMMKLASALGTFVDM</sequence>
<dbReference type="AlphaFoldDB" id="A0A0B6YMY6"/>
<gene>
    <name evidence="1" type="primary">ORF30619</name>
</gene>
<dbReference type="EMBL" id="HACG01010743">
    <property type="protein sequence ID" value="CEK57608.1"/>
    <property type="molecule type" value="Transcribed_RNA"/>
</dbReference>
<reference evidence="1" key="1">
    <citation type="submission" date="2014-12" db="EMBL/GenBank/DDBJ databases">
        <title>Insight into the proteome of Arion vulgaris.</title>
        <authorList>
            <person name="Aradska J."/>
            <person name="Bulat T."/>
            <person name="Smidak R."/>
            <person name="Sarate P."/>
            <person name="Gangsoo J."/>
            <person name="Sialana F."/>
            <person name="Bilban M."/>
            <person name="Lubec G."/>
        </authorList>
    </citation>
    <scope>NUCLEOTIDE SEQUENCE</scope>
    <source>
        <tissue evidence="1">Skin</tissue>
    </source>
</reference>
<feature type="non-terminal residue" evidence="1">
    <location>
        <position position="90"/>
    </location>
</feature>